<name>A0A386ZKT2_9NOCA</name>
<evidence type="ECO:0000313" key="2">
    <source>
        <dbReference type="Proteomes" id="UP000267164"/>
    </source>
</evidence>
<proteinExistence type="predicted"/>
<keyword evidence="2" id="KW-1185">Reference proteome</keyword>
<dbReference type="AlphaFoldDB" id="A0A386ZKT2"/>
<accession>A0A386ZKT2</accession>
<dbReference type="Proteomes" id="UP000267164">
    <property type="component" value="Chromosome"/>
</dbReference>
<evidence type="ECO:0000313" key="1">
    <source>
        <dbReference type="EMBL" id="AYF77744.1"/>
    </source>
</evidence>
<dbReference type="OrthoDB" id="4558785at2"/>
<reference evidence="1 2" key="1">
    <citation type="submission" date="2018-09" db="EMBL/GenBank/DDBJ databases">
        <title>Nocardia yunnanensis sp. nov., an actinomycete isolated from a soil sample.</title>
        <authorList>
            <person name="Zhang J."/>
        </authorList>
    </citation>
    <scope>NUCLEOTIDE SEQUENCE [LARGE SCALE GENOMIC DNA]</scope>
    <source>
        <strain evidence="1 2">CFHS0054</strain>
    </source>
</reference>
<sequence length="61" mass="6656">MAKVKRSGSLLASVQVQWSPRQQAYVAWSEQCPGLCCVDRWSSLAAVDALIETAADTMPDE</sequence>
<dbReference type="EMBL" id="CP032568">
    <property type="protein sequence ID" value="AYF77744.1"/>
    <property type="molecule type" value="Genomic_DNA"/>
</dbReference>
<gene>
    <name evidence="1" type="ORF">D7D52_32440</name>
</gene>
<organism evidence="1 2">
    <name type="scientific">Nocardia yunnanensis</name>
    <dbReference type="NCBI Taxonomy" id="2382165"/>
    <lineage>
        <taxon>Bacteria</taxon>
        <taxon>Bacillati</taxon>
        <taxon>Actinomycetota</taxon>
        <taxon>Actinomycetes</taxon>
        <taxon>Mycobacteriales</taxon>
        <taxon>Nocardiaceae</taxon>
        <taxon>Nocardia</taxon>
    </lineage>
</organism>
<dbReference type="KEGG" id="nyu:D7D52_32440"/>
<protein>
    <submittedName>
        <fullName evidence="1">Uncharacterized protein</fullName>
    </submittedName>
</protein>